<dbReference type="AlphaFoldDB" id="A0A3M2LZX6"/>
<dbReference type="Proteomes" id="UP000278673">
    <property type="component" value="Unassembled WGS sequence"/>
</dbReference>
<dbReference type="InterPro" id="IPR001638">
    <property type="entry name" value="Solute-binding_3/MltF_N"/>
</dbReference>
<evidence type="ECO:0000259" key="7">
    <source>
        <dbReference type="PROSITE" id="PS50011"/>
    </source>
</evidence>
<accession>A0A3M2LZX6</accession>
<keyword evidence="4 5" id="KW-0067">ATP-binding</keyword>
<dbReference type="Gene3D" id="1.10.510.10">
    <property type="entry name" value="Transferase(Phosphotransferase) domain 1"/>
    <property type="match status" value="1"/>
</dbReference>
<evidence type="ECO:0000256" key="4">
    <source>
        <dbReference type="ARBA" id="ARBA00022840"/>
    </source>
</evidence>
<dbReference type="PANTHER" id="PTHR43289">
    <property type="entry name" value="MITOGEN-ACTIVATED PROTEIN KINASE KINASE KINASE 20-RELATED"/>
    <property type="match status" value="1"/>
</dbReference>
<keyword evidence="2 5" id="KW-0547">Nucleotide-binding</keyword>
<name>A0A3M2LZX6_9ACTN</name>
<dbReference type="InterPro" id="IPR011009">
    <property type="entry name" value="Kinase-like_dom_sf"/>
</dbReference>
<dbReference type="GO" id="GO:0004674">
    <property type="term" value="F:protein serine/threonine kinase activity"/>
    <property type="evidence" value="ECO:0007669"/>
    <property type="project" value="TreeGrafter"/>
</dbReference>
<dbReference type="Pfam" id="PF00069">
    <property type="entry name" value="Pkinase"/>
    <property type="match status" value="1"/>
</dbReference>
<feature type="region of interest" description="Disordered" evidence="6">
    <location>
        <begin position="318"/>
        <end position="368"/>
    </location>
</feature>
<dbReference type="Gene3D" id="3.30.200.20">
    <property type="entry name" value="Phosphorylase Kinase, domain 1"/>
    <property type="match status" value="1"/>
</dbReference>
<dbReference type="EMBL" id="RFFJ01000043">
    <property type="protein sequence ID" value="RMI41655.1"/>
    <property type="molecule type" value="Genomic_DNA"/>
</dbReference>
<sequence length="689" mass="71986">MAEMRPGGALGPAPLGADDPAAVGPYRLLGRLGSGGMGQVYLGRSAGGRMVALKVVRGDLAREPEFRLRFRAEVRAARRVGGLWTAPVLDSDTESAVPWVATGYVAGPPLRRVVESLHGPLPETSVWALAFGLALALRDIHGSELIHRDLKPSNVMVTLEGPKVIDFGIARAADASLVTRTGSLVGSPGYMPPEQIRGDQLSGATDVFALGAVLAYAATGRAPFSWDGAPSHTVLYRVLHEEPRLGPIEGPLHGELRALVARCLTKDAALRPTVDEIETVARERSGDDFWLPAALTARLGQEAAALLDFDAPVSGPPTWWSPTAPGTPPPTPYRSASPPPGISPPPAAAPTFPPNGPAGTTTANATGRRRRSVLAAVAGVAALAVAMPLIVLAASGDDGDEGQVTGEAGGTAAEEPDDQAGGGTGPGDDAPLADLLPTEVREAGELTFWVAERHNPVLYEEGGEPVGFEVDLAVAMSQRLGVEAVFTLSDDRPTAVEGALRNSAEMPGHVVMSGFTDTADRRRDLGLDFVNHFGDGFAVMSDDPQRSGELAELCGQRVTSYNDAYLQEVVTESTAHCAEPVELLPVPSRGDMVEALQENEADVAVLLYSQGARYLHEHPGTGLTVALDSAEKGFRGIGVPPDRTPLRDAVAEAVDLLIEDGTYATLLDRWGIPESAIDTASVNGGGGND</sequence>
<dbReference type="Pfam" id="PF00497">
    <property type="entry name" value="SBP_bac_3"/>
    <property type="match status" value="1"/>
</dbReference>
<evidence type="ECO:0000313" key="9">
    <source>
        <dbReference type="Proteomes" id="UP000278673"/>
    </source>
</evidence>
<dbReference type="SUPFAM" id="SSF56112">
    <property type="entry name" value="Protein kinase-like (PK-like)"/>
    <property type="match status" value="1"/>
</dbReference>
<dbReference type="InterPro" id="IPR017441">
    <property type="entry name" value="Protein_kinase_ATP_BS"/>
</dbReference>
<dbReference type="PANTHER" id="PTHR43289:SF34">
    <property type="entry name" value="SERINE_THREONINE-PROTEIN KINASE YBDM-RELATED"/>
    <property type="match status" value="1"/>
</dbReference>
<keyword evidence="9" id="KW-1185">Reference proteome</keyword>
<evidence type="ECO:0000256" key="5">
    <source>
        <dbReference type="PROSITE-ProRule" id="PRU10141"/>
    </source>
</evidence>
<keyword evidence="1" id="KW-0808">Transferase</keyword>
<feature type="domain" description="Protein kinase" evidence="7">
    <location>
        <begin position="26"/>
        <end position="291"/>
    </location>
</feature>
<dbReference type="SMART" id="SM00062">
    <property type="entry name" value="PBPb"/>
    <property type="match status" value="1"/>
</dbReference>
<dbReference type="InterPro" id="IPR008271">
    <property type="entry name" value="Ser/Thr_kinase_AS"/>
</dbReference>
<evidence type="ECO:0000256" key="6">
    <source>
        <dbReference type="SAM" id="MobiDB-lite"/>
    </source>
</evidence>
<dbReference type="PROSITE" id="PS00107">
    <property type="entry name" value="PROTEIN_KINASE_ATP"/>
    <property type="match status" value="1"/>
</dbReference>
<gene>
    <name evidence="8" type="ORF">EBN88_10730</name>
</gene>
<feature type="binding site" evidence="5">
    <location>
        <position position="54"/>
    </location>
    <ligand>
        <name>ATP</name>
        <dbReference type="ChEBI" id="CHEBI:30616"/>
    </ligand>
</feature>
<dbReference type="InterPro" id="IPR000719">
    <property type="entry name" value="Prot_kinase_dom"/>
</dbReference>
<dbReference type="PROSITE" id="PS50011">
    <property type="entry name" value="PROTEIN_KINASE_DOM"/>
    <property type="match status" value="1"/>
</dbReference>
<dbReference type="SUPFAM" id="SSF53850">
    <property type="entry name" value="Periplasmic binding protein-like II"/>
    <property type="match status" value="1"/>
</dbReference>
<protein>
    <recommendedName>
        <fullName evidence="7">Protein kinase domain-containing protein</fullName>
    </recommendedName>
</protein>
<dbReference type="Gene3D" id="3.40.190.10">
    <property type="entry name" value="Periplasmic binding protein-like II"/>
    <property type="match status" value="2"/>
</dbReference>
<keyword evidence="3" id="KW-0418">Kinase</keyword>
<proteinExistence type="predicted"/>
<evidence type="ECO:0000313" key="8">
    <source>
        <dbReference type="EMBL" id="RMI41655.1"/>
    </source>
</evidence>
<feature type="compositionally biased region" description="Pro residues" evidence="6">
    <location>
        <begin position="325"/>
        <end position="356"/>
    </location>
</feature>
<dbReference type="CDD" id="cd14014">
    <property type="entry name" value="STKc_PknB_like"/>
    <property type="match status" value="1"/>
</dbReference>
<organism evidence="8 9">
    <name type="scientific">Streptomyces triticirhizae</name>
    <dbReference type="NCBI Taxonomy" id="2483353"/>
    <lineage>
        <taxon>Bacteria</taxon>
        <taxon>Bacillati</taxon>
        <taxon>Actinomycetota</taxon>
        <taxon>Actinomycetes</taxon>
        <taxon>Kitasatosporales</taxon>
        <taxon>Streptomycetaceae</taxon>
        <taxon>Streptomyces</taxon>
    </lineage>
</organism>
<dbReference type="SMART" id="SM00220">
    <property type="entry name" value="S_TKc"/>
    <property type="match status" value="1"/>
</dbReference>
<evidence type="ECO:0000256" key="3">
    <source>
        <dbReference type="ARBA" id="ARBA00022777"/>
    </source>
</evidence>
<comment type="caution">
    <text evidence="8">The sequence shown here is derived from an EMBL/GenBank/DDBJ whole genome shotgun (WGS) entry which is preliminary data.</text>
</comment>
<feature type="region of interest" description="Disordered" evidence="6">
    <location>
        <begin position="396"/>
        <end position="429"/>
    </location>
</feature>
<reference evidence="8 9" key="1">
    <citation type="submission" date="2018-10" db="EMBL/GenBank/DDBJ databases">
        <title>Isolation, diversity and antifungal activity of actinobacteria from wheat.</title>
        <authorList>
            <person name="Han C."/>
        </authorList>
    </citation>
    <scope>NUCLEOTIDE SEQUENCE [LARGE SCALE GENOMIC DNA]</scope>
    <source>
        <strain evidence="8 9">NEAU-YY642</strain>
    </source>
</reference>
<evidence type="ECO:0000256" key="1">
    <source>
        <dbReference type="ARBA" id="ARBA00022679"/>
    </source>
</evidence>
<dbReference type="PROSITE" id="PS00108">
    <property type="entry name" value="PROTEIN_KINASE_ST"/>
    <property type="match status" value="1"/>
</dbReference>
<evidence type="ECO:0000256" key="2">
    <source>
        <dbReference type="ARBA" id="ARBA00022741"/>
    </source>
</evidence>
<dbReference type="GO" id="GO:0005524">
    <property type="term" value="F:ATP binding"/>
    <property type="evidence" value="ECO:0007669"/>
    <property type="project" value="UniProtKB-UniRule"/>
</dbReference>
<feature type="compositionally biased region" description="Low complexity" evidence="6">
    <location>
        <begin position="357"/>
        <end position="366"/>
    </location>
</feature>